<accession>A0ABD5IZ07</accession>
<sequence>MSYLDVYNQELELLVDNPQGLRERLTAAVYKRLLRSETLRYTFVVPASYYLRGEMLCEDISELGEMNYTHQDLLSLLIDDFVRQIRKLSDPDRIYHELVLRDCRPVKINSKRAAKDHHLTQSKIIEIECRMKRSLALRLEVLLADIAELHPGAEFTLEDVLQILYCDFIEAYKQGRLKNIVQRIIEDSE</sequence>
<name>A0ABD5IZ07_9BACL</name>
<comment type="caution">
    <text evidence="1">The sequence shown here is derived from an EMBL/GenBank/DDBJ whole genome shotgun (WGS) entry which is preliminary data.</text>
</comment>
<evidence type="ECO:0000313" key="1">
    <source>
        <dbReference type="EMBL" id="MED5052576.1"/>
    </source>
</evidence>
<protein>
    <submittedName>
        <fullName evidence="1">Uncharacterized protein</fullName>
    </submittedName>
</protein>
<dbReference type="AlphaFoldDB" id="A0ABD5IZ07"/>
<dbReference type="RefSeq" id="WP_328218788.1">
    <property type="nucleotide sequence ID" value="NZ_JARTLI010000027.1"/>
</dbReference>
<gene>
    <name evidence="1" type="ORF">P9850_12185</name>
</gene>
<organism evidence="1 2">
    <name type="scientific">Anoxybacteroides rupiense</name>
    <dbReference type="NCBI Taxonomy" id="311460"/>
    <lineage>
        <taxon>Bacteria</taxon>
        <taxon>Bacillati</taxon>
        <taxon>Bacillota</taxon>
        <taxon>Bacilli</taxon>
        <taxon>Bacillales</taxon>
        <taxon>Anoxybacillaceae</taxon>
        <taxon>Anoxybacteroides</taxon>
    </lineage>
</organism>
<reference evidence="1 2" key="1">
    <citation type="submission" date="2023-03" db="EMBL/GenBank/DDBJ databases">
        <title>Bacillus Genome Sequencing.</title>
        <authorList>
            <person name="Dunlap C."/>
        </authorList>
    </citation>
    <scope>NUCLEOTIDE SEQUENCE [LARGE SCALE GENOMIC DNA]</scope>
    <source>
        <strain evidence="1 2">NRS-38</strain>
    </source>
</reference>
<dbReference type="EMBL" id="JARTLI010000027">
    <property type="protein sequence ID" value="MED5052576.1"/>
    <property type="molecule type" value="Genomic_DNA"/>
</dbReference>
<proteinExistence type="predicted"/>
<evidence type="ECO:0000313" key="2">
    <source>
        <dbReference type="Proteomes" id="UP001339962"/>
    </source>
</evidence>
<dbReference type="Proteomes" id="UP001339962">
    <property type="component" value="Unassembled WGS sequence"/>
</dbReference>